<accession>C6SJP3</accession>
<dbReference type="AlphaFoldDB" id="C6SJP3"/>
<evidence type="ECO:0000313" key="1">
    <source>
        <dbReference type="EMBL" id="CBA07348.1"/>
    </source>
</evidence>
<reference evidence="1" key="1">
    <citation type="journal article" date="2008" name="Proc. Natl. Acad. Sci. U.S.A.">
        <title>Whole-genome comparison of disease and carriage strains provides insights into virulence evolution in Neisseria meningitidis.</title>
        <authorList>
            <person name="Schoen C."/>
            <person name="Blom J."/>
            <person name="Claus H."/>
            <person name="Schramm-Glueck A."/>
            <person name="Brandt P."/>
            <person name="Mueller T."/>
            <person name="Goesmann A."/>
            <person name="Joseph B."/>
            <person name="Konietzny S."/>
            <person name="Kurzai O."/>
            <person name="Schmitt C."/>
            <person name="Friedrich T."/>
            <person name="Linke B."/>
            <person name="Vogel U."/>
            <person name="Frosch M."/>
        </authorList>
    </citation>
    <scope>NUCLEOTIDE SEQUENCE</scope>
    <source>
        <strain evidence="1">Alpha275</strain>
    </source>
</reference>
<proteinExistence type="predicted"/>
<name>C6SJP3_NEIME</name>
<sequence length="53" mass="6409">MLKLDYIFHITSQKRHENDILCLKFYNKQPYIAFFAQTRTIRSARPFCSRLAI</sequence>
<organism evidence="1">
    <name type="scientific">Neisseria meningitidis alpha275</name>
    <dbReference type="NCBI Taxonomy" id="295996"/>
    <lineage>
        <taxon>Bacteria</taxon>
        <taxon>Pseudomonadati</taxon>
        <taxon>Pseudomonadota</taxon>
        <taxon>Betaproteobacteria</taxon>
        <taxon>Neisseriales</taxon>
        <taxon>Neisseriaceae</taxon>
        <taxon>Neisseria</taxon>
    </lineage>
</organism>
<protein>
    <submittedName>
        <fullName evidence="1">Uncharacterized protein</fullName>
    </submittedName>
</protein>
<gene>
    <name evidence="1" type="ORF">NMW_1163</name>
</gene>
<dbReference type="EMBL" id="AM889138">
    <property type="protein sequence ID" value="CBA07348.1"/>
    <property type="molecule type" value="Genomic_DNA"/>
</dbReference>